<accession>Q2UJW0</accession>
<dbReference type="HOGENOM" id="CLU_1365985_0_0_1"/>
<evidence type="ECO:0000313" key="2">
    <source>
        <dbReference type="EMBL" id="BAE58155.1"/>
    </source>
</evidence>
<keyword evidence="3" id="KW-1185">Reference proteome</keyword>
<name>Q2UJW0_ASPOR</name>
<proteinExistence type="predicted"/>
<sequence>MECIYAFLRHLELQSACRTTPQNPQPRPGLELNATCSRITPSSPTPRSPITPIQHHHNSPPTTQEGIQNPQCNKHPNNAHHEPPTKKLQNPTRTFAKPSPTKRKPQPTYPQGKQETNAESENAYLRPNKHAPNENPPNLHPRLIHRPLHSRHQTFRPDPRLPAFLALRPILARPAMASRRVHQFHGGLVRRHAGLSFTGC</sequence>
<gene>
    <name evidence="2" type="ORF">AO090003001053</name>
</gene>
<feature type="compositionally biased region" description="Polar residues" evidence="1">
    <location>
        <begin position="59"/>
        <end position="76"/>
    </location>
</feature>
<dbReference type="KEGG" id="aor:AO090003001053"/>
<feature type="region of interest" description="Disordered" evidence="1">
    <location>
        <begin position="18"/>
        <end position="120"/>
    </location>
</feature>
<feature type="compositionally biased region" description="Polar residues" evidence="1">
    <location>
        <begin position="109"/>
        <end position="120"/>
    </location>
</feature>
<evidence type="ECO:0000256" key="1">
    <source>
        <dbReference type="SAM" id="MobiDB-lite"/>
    </source>
</evidence>
<dbReference type="EMBL" id="BA000050">
    <property type="protein sequence ID" value="BAE58155.1"/>
    <property type="molecule type" value="Genomic_DNA"/>
</dbReference>
<dbReference type="Proteomes" id="UP000006564">
    <property type="component" value="Chromosome 2"/>
</dbReference>
<dbReference type="GeneID" id="5992140"/>
<dbReference type="AlphaFoldDB" id="Q2UJW0"/>
<organism evidence="2 3">
    <name type="scientific">Aspergillus oryzae (strain ATCC 42149 / RIB 40)</name>
    <name type="common">Yellow koji mold</name>
    <dbReference type="NCBI Taxonomy" id="510516"/>
    <lineage>
        <taxon>Eukaryota</taxon>
        <taxon>Fungi</taxon>
        <taxon>Dikarya</taxon>
        <taxon>Ascomycota</taxon>
        <taxon>Pezizomycotina</taxon>
        <taxon>Eurotiomycetes</taxon>
        <taxon>Eurotiomycetidae</taxon>
        <taxon>Eurotiales</taxon>
        <taxon>Aspergillaceae</taxon>
        <taxon>Aspergillus</taxon>
        <taxon>Aspergillus subgen. Circumdati</taxon>
    </lineage>
</organism>
<dbReference type="VEuPathDB" id="FungiDB:AO090003001053"/>
<reference evidence="2 3" key="1">
    <citation type="journal article" date="2005" name="Nature">
        <title>Genome sequencing and analysis of Aspergillus oryzae.</title>
        <authorList>
            <person name="Machida M."/>
            <person name="Asai K."/>
            <person name="Sano M."/>
            <person name="Tanaka T."/>
            <person name="Kumagai T."/>
            <person name="Terai G."/>
            <person name="Kusumoto K."/>
            <person name="Arima T."/>
            <person name="Akita O."/>
            <person name="Kashiwagi Y."/>
            <person name="Abe K."/>
            <person name="Gomi K."/>
            <person name="Horiuchi H."/>
            <person name="Kitamoto K."/>
            <person name="Kobayashi T."/>
            <person name="Takeuchi M."/>
            <person name="Denning D.W."/>
            <person name="Galagan J.E."/>
            <person name="Nierman W.C."/>
            <person name="Yu J."/>
            <person name="Archer D.B."/>
            <person name="Bennett J.W."/>
            <person name="Bhatnagar D."/>
            <person name="Cleveland T.E."/>
            <person name="Fedorova N.D."/>
            <person name="Gotoh O."/>
            <person name="Horikawa H."/>
            <person name="Hosoyama A."/>
            <person name="Ichinomiya M."/>
            <person name="Igarashi R."/>
            <person name="Iwashita K."/>
            <person name="Juvvadi P.R."/>
            <person name="Kato M."/>
            <person name="Kato Y."/>
            <person name="Kin T."/>
            <person name="Kokubun A."/>
            <person name="Maeda H."/>
            <person name="Maeyama N."/>
            <person name="Maruyama J."/>
            <person name="Nagasaki H."/>
            <person name="Nakajima T."/>
            <person name="Oda K."/>
            <person name="Okada K."/>
            <person name="Paulsen I."/>
            <person name="Sakamoto K."/>
            <person name="Sawano T."/>
            <person name="Takahashi M."/>
            <person name="Takase K."/>
            <person name="Terabayashi Y."/>
            <person name="Wortman J."/>
            <person name="Yamada O."/>
            <person name="Yamagata Y."/>
            <person name="Anazawa H."/>
            <person name="Hata Y."/>
            <person name="Koide Y."/>
            <person name="Komori T."/>
            <person name="Koyama Y."/>
            <person name="Minetoki T."/>
            <person name="Suharnan S."/>
            <person name="Tanaka A."/>
            <person name="Isono K."/>
            <person name="Kuhara S."/>
            <person name="Ogasawara N."/>
            <person name="Kikuchi H."/>
        </authorList>
    </citation>
    <scope>NUCLEOTIDE SEQUENCE [LARGE SCALE GENOMIC DNA]</scope>
    <source>
        <strain evidence="3">ATCC 42149 / RIB 40</strain>
    </source>
</reference>
<dbReference type="EMBL" id="AP007155">
    <property type="protein sequence ID" value="BAE58155.1"/>
    <property type="molecule type" value="Genomic_DNA"/>
</dbReference>
<dbReference type="RefSeq" id="XP_023090197.1">
    <property type="nucleotide sequence ID" value="XM_023235152.1"/>
</dbReference>
<protein>
    <submittedName>
        <fullName evidence="2">DNA, SC003</fullName>
    </submittedName>
</protein>
<evidence type="ECO:0000313" key="3">
    <source>
        <dbReference type="Proteomes" id="UP000006564"/>
    </source>
</evidence>